<feature type="domain" description="SpoVT-AbrB" evidence="8">
    <location>
        <begin position="5"/>
        <end position="47"/>
    </location>
</feature>
<accession>A0A101FFV9</accession>
<keyword evidence="4 7" id="KW-0805">Transcription regulation</keyword>
<evidence type="ECO:0000259" key="8">
    <source>
        <dbReference type="PROSITE" id="PS51740"/>
    </source>
</evidence>
<dbReference type="PANTHER" id="PTHR34701">
    <property type="entry name" value="TRANSCRIPTIONAL REGULATOR MRAZ"/>
    <property type="match status" value="1"/>
</dbReference>
<name>A0A101FFV9_9THEO</name>
<evidence type="ECO:0000256" key="4">
    <source>
        <dbReference type="ARBA" id="ARBA00023015"/>
    </source>
</evidence>
<dbReference type="Gene3D" id="3.40.1550.20">
    <property type="entry name" value="Transcriptional regulator MraZ domain"/>
    <property type="match status" value="1"/>
</dbReference>
<proteinExistence type="inferred from homology"/>
<evidence type="ECO:0000256" key="1">
    <source>
        <dbReference type="ARBA" id="ARBA00013860"/>
    </source>
</evidence>
<dbReference type="InterPro" id="IPR003444">
    <property type="entry name" value="MraZ"/>
</dbReference>
<dbReference type="GO" id="GO:0009295">
    <property type="term" value="C:nucleoid"/>
    <property type="evidence" value="ECO:0007669"/>
    <property type="project" value="UniProtKB-SubCell"/>
</dbReference>
<dbReference type="PATRIC" id="fig|85874.4.peg.408"/>
<comment type="similarity">
    <text evidence="7">Belongs to the MraZ family.</text>
</comment>
<dbReference type="InterPro" id="IPR035644">
    <property type="entry name" value="MraZ_C"/>
</dbReference>
<reference evidence="10" key="1">
    <citation type="journal article" date="2015" name="MBio">
        <title>Genome-Resolved Metagenomic Analysis Reveals Roles for Candidate Phyla and Other Microbial Community Members in Biogeochemical Transformations in Oil Reservoirs.</title>
        <authorList>
            <person name="Hu P."/>
            <person name="Tom L."/>
            <person name="Singh A."/>
            <person name="Thomas B.C."/>
            <person name="Baker B.J."/>
            <person name="Piceno Y.M."/>
            <person name="Andersen G.L."/>
            <person name="Banfield J.F."/>
        </authorList>
    </citation>
    <scope>NUCLEOTIDE SEQUENCE [LARGE SCALE GENOMIC DNA]</scope>
</reference>
<dbReference type="NCBIfam" id="TIGR00242">
    <property type="entry name" value="division/cell wall cluster transcriptional repressor MraZ"/>
    <property type="match status" value="1"/>
</dbReference>
<dbReference type="InterPro" id="IPR038619">
    <property type="entry name" value="MraZ_sf"/>
</dbReference>
<dbReference type="Proteomes" id="UP000053326">
    <property type="component" value="Unassembled WGS sequence"/>
</dbReference>
<keyword evidence="5 7" id="KW-0238">DNA-binding</keyword>
<dbReference type="SUPFAM" id="SSF89447">
    <property type="entry name" value="AbrB/MazE/MraZ-like"/>
    <property type="match status" value="1"/>
</dbReference>
<dbReference type="InterPro" id="IPR007159">
    <property type="entry name" value="SpoVT-AbrB_dom"/>
</dbReference>
<evidence type="ECO:0000313" key="9">
    <source>
        <dbReference type="EMBL" id="KUK36270.1"/>
    </source>
</evidence>
<dbReference type="HAMAP" id="MF_01008">
    <property type="entry name" value="MraZ"/>
    <property type="match status" value="1"/>
</dbReference>
<dbReference type="FunFam" id="3.40.1550.20:FF:000002">
    <property type="entry name" value="Transcriptional regulator MraZ"/>
    <property type="match status" value="1"/>
</dbReference>
<evidence type="ECO:0000256" key="5">
    <source>
        <dbReference type="ARBA" id="ARBA00023125"/>
    </source>
</evidence>
<evidence type="ECO:0000256" key="6">
    <source>
        <dbReference type="ARBA" id="ARBA00023163"/>
    </source>
</evidence>
<dbReference type="OMA" id="ECELDGN"/>
<dbReference type="CDD" id="cd16320">
    <property type="entry name" value="MraZ_N"/>
    <property type="match status" value="1"/>
</dbReference>
<dbReference type="InterPro" id="IPR037914">
    <property type="entry name" value="SpoVT-AbrB_sf"/>
</dbReference>
<dbReference type="GO" id="GO:0003700">
    <property type="term" value="F:DNA-binding transcription factor activity"/>
    <property type="evidence" value="ECO:0007669"/>
    <property type="project" value="UniProtKB-UniRule"/>
</dbReference>
<dbReference type="PANTHER" id="PTHR34701:SF1">
    <property type="entry name" value="TRANSCRIPTIONAL REGULATOR MRAZ"/>
    <property type="match status" value="1"/>
</dbReference>
<dbReference type="GO" id="GO:2000143">
    <property type="term" value="P:negative regulation of DNA-templated transcription initiation"/>
    <property type="evidence" value="ECO:0007669"/>
    <property type="project" value="TreeGrafter"/>
</dbReference>
<sequence length="146" mass="16524">MFIGEYHHNLDSKGRVILPAKFRACLGERCITTRGLDHCLFVFPMEEWRQLEQKLKSLPLTRPEARAFSRFFFSGATECELDAQGRVLIPPSLREYASITREVAIIGVSSRIEIWAADRWSEYCAGAEETYEELAEKMGEGGAFGG</sequence>
<keyword evidence="6 7" id="KW-0804">Transcription</keyword>
<organism evidence="9 10">
    <name type="scientific">Thermacetogenium phaeum</name>
    <dbReference type="NCBI Taxonomy" id="85874"/>
    <lineage>
        <taxon>Bacteria</taxon>
        <taxon>Bacillati</taxon>
        <taxon>Bacillota</taxon>
        <taxon>Clostridia</taxon>
        <taxon>Thermoanaerobacterales</taxon>
        <taxon>Thermoanaerobacteraceae</taxon>
        <taxon>Thermacetogenium</taxon>
    </lineage>
</organism>
<dbReference type="EMBL" id="LGFO01000129">
    <property type="protein sequence ID" value="KUK36270.1"/>
    <property type="molecule type" value="Genomic_DNA"/>
</dbReference>
<dbReference type="GO" id="GO:0000976">
    <property type="term" value="F:transcription cis-regulatory region binding"/>
    <property type="evidence" value="ECO:0007669"/>
    <property type="project" value="TreeGrafter"/>
</dbReference>
<dbReference type="InterPro" id="IPR020603">
    <property type="entry name" value="MraZ_dom"/>
</dbReference>
<comment type="subcellular location">
    <subcellularLocation>
        <location evidence="7">Cytoplasm</location>
        <location evidence="7">Nucleoid</location>
    </subcellularLocation>
</comment>
<evidence type="ECO:0000313" key="10">
    <source>
        <dbReference type="Proteomes" id="UP000053326"/>
    </source>
</evidence>
<dbReference type="CDD" id="cd16321">
    <property type="entry name" value="MraZ_C"/>
    <property type="match status" value="1"/>
</dbReference>
<gene>
    <name evidence="7" type="primary">mraZ</name>
    <name evidence="9" type="ORF">XD66_1026</name>
</gene>
<keyword evidence="3" id="KW-0677">Repeat</keyword>
<comment type="caution">
    <text evidence="9">The sequence shown here is derived from an EMBL/GenBank/DDBJ whole genome shotgun (WGS) entry which is preliminary data.</text>
</comment>
<evidence type="ECO:0000256" key="2">
    <source>
        <dbReference type="ARBA" id="ARBA00022490"/>
    </source>
</evidence>
<protein>
    <recommendedName>
        <fullName evidence="1 7">Transcriptional regulator MraZ</fullName>
    </recommendedName>
</protein>
<dbReference type="Pfam" id="PF02381">
    <property type="entry name" value="MraZ"/>
    <property type="match status" value="2"/>
</dbReference>
<evidence type="ECO:0000256" key="7">
    <source>
        <dbReference type="HAMAP-Rule" id="MF_01008"/>
    </source>
</evidence>
<dbReference type="PROSITE" id="PS51740">
    <property type="entry name" value="SPOVT_ABRB"/>
    <property type="match status" value="2"/>
</dbReference>
<dbReference type="InterPro" id="IPR035642">
    <property type="entry name" value="MraZ_N"/>
</dbReference>
<dbReference type="AlphaFoldDB" id="A0A101FFV9"/>
<feature type="domain" description="SpoVT-AbrB" evidence="8">
    <location>
        <begin position="76"/>
        <end position="119"/>
    </location>
</feature>
<evidence type="ECO:0000256" key="3">
    <source>
        <dbReference type="ARBA" id="ARBA00022737"/>
    </source>
</evidence>
<keyword evidence="2 7" id="KW-0963">Cytoplasm</keyword>
<comment type="subunit">
    <text evidence="7">Forms oligomers.</text>
</comment>
<dbReference type="GO" id="GO:0005737">
    <property type="term" value="C:cytoplasm"/>
    <property type="evidence" value="ECO:0007669"/>
    <property type="project" value="UniProtKB-UniRule"/>
</dbReference>